<dbReference type="InterPro" id="IPR011713">
    <property type="entry name" value="Leu-rich_rpt_3"/>
</dbReference>
<dbReference type="InterPro" id="IPR058192">
    <property type="entry name" value="WHD_ROQ1-like"/>
</dbReference>
<dbReference type="InterPro" id="IPR058546">
    <property type="entry name" value="RPS4B/Roq1-like_LRR"/>
</dbReference>
<keyword evidence="6" id="KW-0520">NAD</keyword>
<comment type="caution">
    <text evidence="10">The sequence shown here is derived from an EMBL/GenBank/DDBJ whole genome shotgun (WGS) entry which is preliminary data.</text>
</comment>
<dbReference type="FunFam" id="3.40.50.10140:FF:000007">
    <property type="entry name" value="Disease resistance protein (TIR-NBS-LRR class)"/>
    <property type="match status" value="1"/>
</dbReference>
<dbReference type="FunCoup" id="A0A2P5FCU3">
    <property type="interactions" value="151"/>
</dbReference>
<evidence type="ECO:0000259" key="9">
    <source>
        <dbReference type="PROSITE" id="PS50104"/>
    </source>
</evidence>
<dbReference type="InterPro" id="IPR036390">
    <property type="entry name" value="WH_DNA-bd_sf"/>
</dbReference>
<keyword evidence="4" id="KW-0378">Hydrolase</keyword>
<dbReference type="GO" id="GO:0061809">
    <property type="term" value="F:NAD+ nucleosidase activity, cyclic ADP-ribose generating"/>
    <property type="evidence" value="ECO:0007669"/>
    <property type="project" value="UniProtKB-EC"/>
</dbReference>
<feature type="domain" description="TIR" evidence="9">
    <location>
        <begin position="15"/>
        <end position="179"/>
    </location>
</feature>
<dbReference type="Pfam" id="PF20160">
    <property type="entry name" value="C-JID"/>
    <property type="match status" value="1"/>
</dbReference>
<dbReference type="InterPro" id="IPR044974">
    <property type="entry name" value="Disease_R_plants"/>
</dbReference>
<dbReference type="Pfam" id="PF23286">
    <property type="entry name" value="LRR_13"/>
    <property type="match status" value="1"/>
</dbReference>
<dbReference type="InterPro" id="IPR045344">
    <property type="entry name" value="C-JID"/>
</dbReference>
<keyword evidence="2" id="KW-0433">Leucine-rich repeat</keyword>
<evidence type="ECO:0000256" key="4">
    <source>
        <dbReference type="ARBA" id="ARBA00022801"/>
    </source>
</evidence>
<gene>
    <name evidence="10" type="primary">TorTNL30</name>
    <name evidence="10" type="ORF">TorRG33x02_084390</name>
</gene>
<dbReference type="Gene3D" id="3.40.50.300">
    <property type="entry name" value="P-loop containing nucleotide triphosphate hydrolases"/>
    <property type="match status" value="1"/>
</dbReference>
<keyword evidence="11" id="KW-1185">Reference proteome</keyword>
<dbReference type="InterPro" id="IPR035897">
    <property type="entry name" value="Toll_tir_struct_dom_sf"/>
</dbReference>
<dbReference type="InterPro" id="IPR032675">
    <property type="entry name" value="LRR_dom_sf"/>
</dbReference>
<feature type="compositionally biased region" description="Basic and acidic residues" evidence="8">
    <location>
        <begin position="1349"/>
        <end position="1364"/>
    </location>
</feature>
<proteinExistence type="predicted"/>
<evidence type="ECO:0000256" key="2">
    <source>
        <dbReference type="ARBA" id="ARBA00022614"/>
    </source>
</evidence>
<feature type="compositionally biased region" description="Polar residues" evidence="8">
    <location>
        <begin position="1339"/>
        <end position="1348"/>
    </location>
</feature>
<accession>A0A2P5FCU3</accession>
<dbReference type="InterPro" id="IPR042197">
    <property type="entry name" value="Apaf_helical"/>
</dbReference>
<evidence type="ECO:0000256" key="8">
    <source>
        <dbReference type="SAM" id="MobiDB-lite"/>
    </source>
</evidence>
<dbReference type="PANTHER" id="PTHR11017:SF479">
    <property type="entry name" value="DISEASE RESISTANCE PROTEIN (TIR-NBS-LRR CLASS) FAMILY"/>
    <property type="match status" value="1"/>
</dbReference>
<evidence type="ECO:0000256" key="7">
    <source>
        <dbReference type="ARBA" id="ARBA00047304"/>
    </source>
</evidence>
<dbReference type="Gene3D" id="3.40.50.10140">
    <property type="entry name" value="Toll/interleukin-1 receptor homology (TIR) domain"/>
    <property type="match status" value="1"/>
</dbReference>
<dbReference type="EC" id="3.2.2.6" evidence="1"/>
<dbReference type="GO" id="GO:0006952">
    <property type="term" value="P:defense response"/>
    <property type="evidence" value="ECO:0007669"/>
    <property type="project" value="UniProtKB-KW"/>
</dbReference>
<dbReference type="SUPFAM" id="SSF52058">
    <property type="entry name" value="L domain-like"/>
    <property type="match status" value="2"/>
</dbReference>
<reference evidence="11" key="1">
    <citation type="submission" date="2016-06" db="EMBL/GenBank/DDBJ databases">
        <title>Parallel loss of symbiosis genes in relatives of nitrogen-fixing non-legume Parasponia.</title>
        <authorList>
            <person name="Van Velzen R."/>
            <person name="Holmer R."/>
            <person name="Bu F."/>
            <person name="Rutten L."/>
            <person name="Van Zeijl A."/>
            <person name="Liu W."/>
            <person name="Santuari L."/>
            <person name="Cao Q."/>
            <person name="Sharma T."/>
            <person name="Shen D."/>
            <person name="Roswanjaya Y."/>
            <person name="Wardhani T."/>
            <person name="Kalhor M.S."/>
            <person name="Jansen J."/>
            <person name="Van den Hoogen J."/>
            <person name="Gungor B."/>
            <person name="Hartog M."/>
            <person name="Hontelez J."/>
            <person name="Verver J."/>
            <person name="Yang W.-C."/>
            <person name="Schijlen E."/>
            <person name="Repin R."/>
            <person name="Schilthuizen M."/>
            <person name="Schranz E."/>
            <person name="Heidstra R."/>
            <person name="Miyata K."/>
            <person name="Fedorova E."/>
            <person name="Kohlen W."/>
            <person name="Bisseling T."/>
            <person name="Smit S."/>
            <person name="Geurts R."/>
        </authorList>
    </citation>
    <scope>NUCLEOTIDE SEQUENCE [LARGE SCALE GENOMIC DNA]</scope>
    <source>
        <strain evidence="11">cv. RG33-2</strain>
    </source>
</reference>
<dbReference type="PRINTS" id="PR00364">
    <property type="entry name" value="DISEASERSIST"/>
</dbReference>
<dbReference type="Pfam" id="PF23282">
    <property type="entry name" value="WHD_ROQ1"/>
    <property type="match status" value="1"/>
</dbReference>
<dbReference type="SUPFAM" id="SSF52540">
    <property type="entry name" value="P-loop containing nucleoside triphosphate hydrolases"/>
    <property type="match status" value="1"/>
</dbReference>
<evidence type="ECO:0000313" key="11">
    <source>
        <dbReference type="Proteomes" id="UP000237000"/>
    </source>
</evidence>
<dbReference type="Gene3D" id="1.10.8.430">
    <property type="entry name" value="Helical domain of apoptotic protease-activating factors"/>
    <property type="match status" value="1"/>
</dbReference>
<dbReference type="SUPFAM" id="SSF52200">
    <property type="entry name" value="Toll/Interleukin receptor TIR domain"/>
    <property type="match status" value="1"/>
</dbReference>
<dbReference type="OrthoDB" id="1357022at2759"/>
<dbReference type="InParanoid" id="A0A2P5FCU3"/>
<feature type="region of interest" description="Disordered" evidence="8">
    <location>
        <begin position="1333"/>
        <end position="1370"/>
    </location>
</feature>
<evidence type="ECO:0000256" key="1">
    <source>
        <dbReference type="ARBA" id="ARBA00011982"/>
    </source>
</evidence>
<dbReference type="Proteomes" id="UP000237000">
    <property type="component" value="Unassembled WGS sequence"/>
</dbReference>
<evidence type="ECO:0000313" key="10">
    <source>
        <dbReference type="EMBL" id="PON95610.1"/>
    </source>
</evidence>
<dbReference type="InterPro" id="IPR002182">
    <property type="entry name" value="NB-ARC"/>
</dbReference>
<keyword evidence="3" id="KW-0677">Repeat</keyword>
<dbReference type="GO" id="GO:0007165">
    <property type="term" value="P:signal transduction"/>
    <property type="evidence" value="ECO:0007669"/>
    <property type="project" value="InterPro"/>
</dbReference>
<dbReference type="Pfam" id="PF00931">
    <property type="entry name" value="NB-ARC"/>
    <property type="match status" value="1"/>
</dbReference>
<dbReference type="InterPro" id="IPR027417">
    <property type="entry name" value="P-loop_NTPase"/>
</dbReference>
<dbReference type="Gene3D" id="3.80.10.10">
    <property type="entry name" value="Ribonuclease Inhibitor"/>
    <property type="match status" value="3"/>
</dbReference>
<dbReference type="PANTHER" id="PTHR11017">
    <property type="entry name" value="LEUCINE-RICH REPEAT-CONTAINING PROTEIN"/>
    <property type="match status" value="1"/>
</dbReference>
<name>A0A2P5FCU3_TREOI</name>
<dbReference type="SUPFAM" id="SSF46785">
    <property type="entry name" value="Winged helix' DNA-binding domain"/>
    <property type="match status" value="1"/>
</dbReference>
<evidence type="ECO:0000256" key="6">
    <source>
        <dbReference type="ARBA" id="ARBA00023027"/>
    </source>
</evidence>
<keyword evidence="5" id="KW-0611">Plant defense</keyword>
<dbReference type="InterPro" id="IPR000157">
    <property type="entry name" value="TIR_dom"/>
</dbReference>
<dbReference type="FunFam" id="1.10.8.430:FF:000002">
    <property type="entry name" value="Disease resistance protein (TIR-NBS-LRR class)"/>
    <property type="match status" value="1"/>
</dbReference>
<dbReference type="Pfam" id="PF01582">
    <property type="entry name" value="TIR"/>
    <property type="match status" value="1"/>
</dbReference>
<organism evidence="10 11">
    <name type="scientific">Trema orientale</name>
    <name type="common">Charcoal tree</name>
    <name type="synonym">Celtis orientalis</name>
    <dbReference type="NCBI Taxonomy" id="63057"/>
    <lineage>
        <taxon>Eukaryota</taxon>
        <taxon>Viridiplantae</taxon>
        <taxon>Streptophyta</taxon>
        <taxon>Embryophyta</taxon>
        <taxon>Tracheophyta</taxon>
        <taxon>Spermatophyta</taxon>
        <taxon>Magnoliopsida</taxon>
        <taxon>eudicotyledons</taxon>
        <taxon>Gunneridae</taxon>
        <taxon>Pentapetalae</taxon>
        <taxon>rosids</taxon>
        <taxon>fabids</taxon>
        <taxon>Rosales</taxon>
        <taxon>Cannabaceae</taxon>
        <taxon>Trema</taxon>
    </lineage>
</organism>
<dbReference type="Pfam" id="PF07725">
    <property type="entry name" value="LRR_3"/>
    <property type="match status" value="1"/>
</dbReference>
<evidence type="ECO:0000256" key="3">
    <source>
        <dbReference type="ARBA" id="ARBA00022737"/>
    </source>
</evidence>
<dbReference type="GO" id="GO:0043531">
    <property type="term" value="F:ADP binding"/>
    <property type="evidence" value="ECO:0007669"/>
    <property type="project" value="InterPro"/>
</dbReference>
<protein>
    <recommendedName>
        <fullName evidence="1">ADP-ribosyl cyclase/cyclic ADP-ribose hydrolase</fullName>
        <ecNumber evidence="1">3.2.2.6</ecNumber>
    </recommendedName>
</protein>
<dbReference type="PROSITE" id="PS50104">
    <property type="entry name" value="TIR"/>
    <property type="match status" value="1"/>
</dbReference>
<evidence type="ECO:0000256" key="5">
    <source>
        <dbReference type="ARBA" id="ARBA00022821"/>
    </source>
</evidence>
<sequence length="1464" mass="169342">MGPDDQLPPTQSRPKKYDVFVSFRGEDTRKSFTSHLHKALLHQNIETYIDERLVRGEEVSKSLLDAIQESRISVIVFSENYANSSWCLDELVHILRCKDGNGQIVLPVFYHVNPSDVRRQQGSYGAAFGKLERRFKDEIVHKWRTALTTAANLSGWDASITRNDSELVETIVKDITEKLNYRSSSRSHLKGLVGIENSIKEVESLLLSSSSDARIIGIWGMGGLGKTTLATAIFRHLYCQFEGHCFLPNVREDWNIQGSSYLQNKFFAQLWKQKDLDMENIQSIKERLYRRKLLIVLDDVEDLEQYERLVEDRDWLNSESRVIITTRNKQVLRNIGVHGIYKLKQLQGHDAIQLFCCYAFKRNFSPESYVEMSTKLVNYCKGLPLALKVLGSHLYSKRKEEWRSTLNKLKVVPNKKIHNVLKISYDGLDREEKDIFLDIACFFQGKRKNFVEEILDDHGCFADVIQVLVDKSLVTISCDGELRMHDLLQEMGWEITRGNQCHRELGKQSRLWTTDDICHVLRSNTGTTKIEGIILRGAIREDINLKPIVFRKMRRLRLLQISVNKGQCQFHLPQGIHSFPGELRYLKWDNYPSKSLGLHTTPRNLVKLDMPSSQLEKLWNGFKNDLENLKFVNLRFSKKLTCLPDLSQSNLRRLDLQGCTSLVELPPLRFQHVLDKLTKETDVFLINNADMYIFPELDISLLKNSWTYDIDVYWLNLQGCTNLKTLSKMSGNIKYMCLRWTAIEELHYSSIRSLNHLILIDLKDCKCLKNLPSDICKMGSLKYLDLGGCLSIDKFPELPENIRGLDLSGTSVEQIVSSSFERLPYLETLYMNSCARLEALPPSICKLKSLKRLTFSYCPKLKSFPEILEPMECLDVLYLNETCLKELPSSISNLVRLNFLKLSYCKNLVSIPTSFCKLKSLKRLIISHCSKLKMFPEIMEPMRYLQFLYLNGTGIKEIPSSIESLVGLHLLELSECKNLEYVPSSICKLKFLKKLILSYCSNLKSFPQIWEPMGHLEDLLLIGTGIKELPWSIGNLINLKCLSLNWCENLEFVPASIYYMRSLNVLSLMECPRLKSLPIVGVNLQEINVDLSYANILKICNWLDSSSSLEMLDPTGTTTGRIPIHISRNHWERKTFIKMCKCSFHQPFLSSTFARKGLFFFRNHVGRHQCSIALTRYTQYWFDFETEFPYCEYCLKFDEVRNILMAEFQLNVLHMAVSSIFICGDHESNHHGISFCYSGNEIPEWFSTCQAAGSTIDINFSQLWRDTGFFGFALCIVVDFENMFLEDPNYLALGCEYHFKTTYGESYKYRWTLQKRHDAYPFDDSLRRQQDAYSHDDSLQGQHNTSSDADSHQRRHDAYSHDDSDSNSDSENAMELDWSSCVFIWHLYEDNYYEYHGATGASFDFYIDGQTNAAFGKQRIRKCGVRMLSLQDAREFGILKYVPGENSNSNTIEPHHKRIKLSNW</sequence>
<dbReference type="SMART" id="SM00255">
    <property type="entry name" value="TIR"/>
    <property type="match status" value="1"/>
</dbReference>
<dbReference type="EMBL" id="JXTC01000043">
    <property type="protein sequence ID" value="PON95610.1"/>
    <property type="molecule type" value="Genomic_DNA"/>
</dbReference>
<comment type="catalytic activity">
    <reaction evidence="7">
        <text>NAD(+) + H2O = ADP-D-ribose + nicotinamide + H(+)</text>
        <dbReference type="Rhea" id="RHEA:16301"/>
        <dbReference type="ChEBI" id="CHEBI:15377"/>
        <dbReference type="ChEBI" id="CHEBI:15378"/>
        <dbReference type="ChEBI" id="CHEBI:17154"/>
        <dbReference type="ChEBI" id="CHEBI:57540"/>
        <dbReference type="ChEBI" id="CHEBI:57967"/>
        <dbReference type="EC" id="3.2.2.6"/>
    </reaction>
    <physiologicalReaction direction="left-to-right" evidence="7">
        <dbReference type="Rhea" id="RHEA:16302"/>
    </physiologicalReaction>
</comment>